<evidence type="ECO:0000256" key="1">
    <source>
        <dbReference type="SAM" id="MobiDB-lite"/>
    </source>
</evidence>
<dbReference type="EMBL" id="QNRE01000019">
    <property type="protein sequence ID" value="RBO83090.1"/>
    <property type="molecule type" value="Genomic_DNA"/>
</dbReference>
<comment type="caution">
    <text evidence="2">The sequence shown here is derived from an EMBL/GenBank/DDBJ whole genome shotgun (WGS) entry which is preliminary data.</text>
</comment>
<dbReference type="Proteomes" id="UP000252586">
    <property type="component" value="Unassembled WGS sequence"/>
</dbReference>
<proteinExistence type="predicted"/>
<organism evidence="2 3">
    <name type="scientific">Nocardia puris</name>
    <dbReference type="NCBI Taxonomy" id="208602"/>
    <lineage>
        <taxon>Bacteria</taxon>
        <taxon>Bacillati</taxon>
        <taxon>Actinomycetota</taxon>
        <taxon>Actinomycetes</taxon>
        <taxon>Mycobacteriales</taxon>
        <taxon>Nocardiaceae</taxon>
        <taxon>Nocardia</taxon>
    </lineage>
</organism>
<sequence>MLSTISSPSHRGRAKGHPWHDQARRCRYDASRTLTGSPWKFTVDHPFQNVTHETIEATLGRVDTLTERGFTRESATRGRRYTDNRGFTVDAYPAGARESVVKSASPCAAADDSGRDIILGAEQQRRTVTALALSAWDSGDKASLSAITCGALNTQLPPTTYESDVAFRERPPARTLPLAAQADW</sequence>
<reference evidence="2 3" key="1">
    <citation type="submission" date="2018-06" db="EMBL/GenBank/DDBJ databases">
        <title>Genomic Encyclopedia of Type Strains, Phase IV (KMG-IV): sequencing the most valuable type-strain genomes for metagenomic binning, comparative biology and taxonomic classification.</title>
        <authorList>
            <person name="Goeker M."/>
        </authorList>
    </citation>
    <scope>NUCLEOTIDE SEQUENCE [LARGE SCALE GENOMIC DNA]</scope>
    <source>
        <strain evidence="2 3">DSM 44599</strain>
    </source>
</reference>
<evidence type="ECO:0000313" key="2">
    <source>
        <dbReference type="EMBL" id="RBO83090.1"/>
    </source>
</evidence>
<keyword evidence="3" id="KW-1185">Reference proteome</keyword>
<feature type="region of interest" description="Disordered" evidence="1">
    <location>
        <begin position="1"/>
        <end position="23"/>
    </location>
</feature>
<accession>A0A366CZ22</accession>
<dbReference type="RefSeq" id="WP_067511523.1">
    <property type="nucleotide sequence ID" value="NZ_QNRE01000019.1"/>
</dbReference>
<evidence type="ECO:0000313" key="3">
    <source>
        <dbReference type="Proteomes" id="UP000252586"/>
    </source>
</evidence>
<dbReference type="STRING" id="1210090.GCA_001613185_04849"/>
<gene>
    <name evidence="2" type="ORF">DFR74_11912</name>
</gene>
<dbReference type="AlphaFoldDB" id="A0A366CZ22"/>
<name>A0A366CZ22_9NOCA</name>
<protein>
    <submittedName>
        <fullName evidence="2">Uncharacterized protein</fullName>
    </submittedName>
</protein>